<reference evidence="1" key="1">
    <citation type="submission" date="2016-10" db="EMBL/GenBank/DDBJ databases">
        <authorList>
            <person name="de Groot N.N."/>
        </authorList>
    </citation>
    <scope>NUCLEOTIDE SEQUENCE</scope>
</reference>
<organism evidence="1">
    <name type="scientific">hydrothermal vent metagenome</name>
    <dbReference type="NCBI Taxonomy" id="652676"/>
    <lineage>
        <taxon>unclassified sequences</taxon>
        <taxon>metagenomes</taxon>
        <taxon>ecological metagenomes</taxon>
    </lineage>
</organism>
<evidence type="ECO:0008006" key="2">
    <source>
        <dbReference type="Google" id="ProtNLM"/>
    </source>
</evidence>
<dbReference type="AlphaFoldDB" id="A0A1W1EKA8"/>
<accession>A0A1W1EKA8</accession>
<evidence type="ECO:0000313" key="1">
    <source>
        <dbReference type="EMBL" id="SHO81300.1"/>
    </source>
</evidence>
<protein>
    <recommendedName>
        <fullName evidence="2">RNA polymerase sigma-70 region 4 domain-containing protein</fullName>
    </recommendedName>
</protein>
<dbReference type="EMBL" id="FRYL01000038">
    <property type="protein sequence ID" value="SHO81300.1"/>
    <property type="molecule type" value="Genomic_DNA"/>
</dbReference>
<sequence length="88" mass="10776">MFQEELKKIIKKLSYPLKDDEELKMALKRKLTKKEFKLLEYRVYNATKQEMQDKLGVDEKRLEEIDKRLMQKLNFEKIKHELMVVKDS</sequence>
<name>A0A1W1EKA8_9ZZZZ</name>
<proteinExistence type="predicted"/>
<gene>
    <name evidence="1" type="ORF">MNB_SV-15-866</name>
</gene>